<feature type="compositionally biased region" description="Polar residues" evidence="2">
    <location>
        <begin position="287"/>
        <end position="296"/>
    </location>
</feature>
<reference evidence="3 4" key="2">
    <citation type="submission" date="2024-10" db="EMBL/GenBank/DDBJ databases">
        <authorList>
            <person name="Ryan C."/>
        </authorList>
    </citation>
    <scope>NUCLEOTIDE SEQUENCE [LARGE SCALE GENOMIC DNA]</scope>
</reference>
<evidence type="ECO:0000313" key="4">
    <source>
        <dbReference type="Proteomes" id="UP001497457"/>
    </source>
</evidence>
<dbReference type="PANTHER" id="PTHR31807:SF22">
    <property type="entry name" value="OS07G0115600 PROTEIN"/>
    <property type="match status" value="1"/>
</dbReference>
<feature type="region of interest" description="Disordered" evidence="2">
    <location>
        <begin position="319"/>
        <end position="371"/>
    </location>
</feature>
<feature type="compositionally biased region" description="Polar residues" evidence="2">
    <location>
        <begin position="154"/>
        <end position="171"/>
    </location>
</feature>
<gene>
    <name evidence="3" type="ORF">URODEC1_LOCUS106613</name>
</gene>
<evidence type="ECO:0000313" key="3">
    <source>
        <dbReference type="EMBL" id="CAL5077362.1"/>
    </source>
</evidence>
<dbReference type="Proteomes" id="UP001497457">
    <property type="component" value="Chromosome 6rd"/>
</dbReference>
<sequence>MPSTMVDATAATPPLDLTGRHRGRPATLSNTNGATCVTAALSDANANAGAAHPKSKSKTVASRYLTPSTAKSPPAASAERPRLAPPCVVAVASCGSASTTTRTLAVAFQSPTYSLETTRARSGSPAAAAPAATPAPEKKRSGSAPRTAARSKVSDATQNTYRWPPVSSATALTRGVHGGRSALDATKSPERSAPNKKQSAAASARRASVDGGANDYLLAMSSDDTDSASSSGGSGDGGAAAPPRRSVGSGPRPSPRSVAAVMMSSSARFTRDAMGTRSDRFAYMATPSPSRASGTASPAPAPVKKRSLFNGFLSSPFGRSSLKQPSASKPLARSSFRRTASPSPGRRSTEVPGSAGNMQGKASSTGCGFDGGTKPKPCAAVKAEEEHQLRLLYTRELQWRFANAQAGAALSLQTMAAEKTLSGGWIAILRTRKSVAIRKMQLQLLRNNCKLMAVLRGQMKYLQEWSFLERDHAHSLSGTTQALNATVLRLPVSNGAIAQIQGIKYALRAAVDVMHPIGNSTSTQLPKLAQTKVLVSQLSRVFIQEHILIAQCRDLLSTLASMHVKYSSLQAQRIQINKRRPHLQKSRMNESKTKDEWDAGTFAASLSVEARILSDTQ</sequence>
<comment type="similarity">
    <text evidence="1">Belongs to the QWRF family.</text>
</comment>
<feature type="region of interest" description="Disordered" evidence="2">
    <location>
        <begin position="115"/>
        <end position="261"/>
    </location>
</feature>
<dbReference type="Pfam" id="PF04484">
    <property type="entry name" value="QWRF"/>
    <property type="match status" value="1"/>
</dbReference>
<organism evidence="3 4">
    <name type="scientific">Urochloa decumbens</name>
    <dbReference type="NCBI Taxonomy" id="240449"/>
    <lineage>
        <taxon>Eukaryota</taxon>
        <taxon>Viridiplantae</taxon>
        <taxon>Streptophyta</taxon>
        <taxon>Embryophyta</taxon>
        <taxon>Tracheophyta</taxon>
        <taxon>Spermatophyta</taxon>
        <taxon>Magnoliopsida</taxon>
        <taxon>Liliopsida</taxon>
        <taxon>Poales</taxon>
        <taxon>Poaceae</taxon>
        <taxon>PACMAD clade</taxon>
        <taxon>Panicoideae</taxon>
        <taxon>Panicodae</taxon>
        <taxon>Paniceae</taxon>
        <taxon>Melinidinae</taxon>
        <taxon>Urochloa</taxon>
    </lineage>
</organism>
<feature type="compositionally biased region" description="Low complexity" evidence="2">
    <location>
        <begin position="125"/>
        <end position="135"/>
    </location>
</feature>
<dbReference type="PANTHER" id="PTHR31807">
    <property type="entry name" value="AUGMIN FAMILY MEMBER"/>
    <property type="match status" value="1"/>
</dbReference>
<accession>A0ABC9FNC3</accession>
<feature type="compositionally biased region" description="Low complexity" evidence="2">
    <location>
        <begin position="66"/>
        <end position="78"/>
    </location>
</feature>
<name>A0ABC9FNC3_9POAL</name>
<reference evidence="4" key="1">
    <citation type="submission" date="2024-06" db="EMBL/GenBank/DDBJ databases">
        <authorList>
            <person name="Ryan C."/>
        </authorList>
    </citation>
    <scope>NUCLEOTIDE SEQUENCE [LARGE SCALE GENOMIC DNA]</scope>
</reference>
<protein>
    <submittedName>
        <fullName evidence="3">Uncharacterized protein</fullName>
    </submittedName>
</protein>
<dbReference type="AlphaFoldDB" id="A0ABC9FNC3"/>
<feature type="region of interest" description="Disordered" evidence="2">
    <location>
        <begin position="284"/>
        <end position="303"/>
    </location>
</feature>
<dbReference type="InterPro" id="IPR007573">
    <property type="entry name" value="QWRF"/>
</dbReference>
<feature type="compositionally biased region" description="Polar residues" evidence="2">
    <location>
        <begin position="356"/>
        <end position="366"/>
    </location>
</feature>
<dbReference type="EMBL" id="OZ075116">
    <property type="protein sequence ID" value="CAL5077362.1"/>
    <property type="molecule type" value="Genomic_DNA"/>
</dbReference>
<evidence type="ECO:0000256" key="1">
    <source>
        <dbReference type="ARBA" id="ARBA00010016"/>
    </source>
</evidence>
<feature type="region of interest" description="Disordered" evidence="2">
    <location>
        <begin position="47"/>
        <end position="82"/>
    </location>
</feature>
<evidence type="ECO:0000256" key="2">
    <source>
        <dbReference type="SAM" id="MobiDB-lite"/>
    </source>
</evidence>
<proteinExistence type="inferred from homology"/>
<feature type="compositionally biased region" description="Low complexity" evidence="2">
    <location>
        <begin position="239"/>
        <end position="261"/>
    </location>
</feature>
<keyword evidence="4" id="KW-1185">Reference proteome</keyword>
<feature type="region of interest" description="Disordered" evidence="2">
    <location>
        <begin position="1"/>
        <end position="27"/>
    </location>
</feature>